<evidence type="ECO:0008006" key="3">
    <source>
        <dbReference type="Google" id="ProtNLM"/>
    </source>
</evidence>
<gene>
    <name evidence="1" type="ORF">BC961_0270</name>
</gene>
<evidence type="ECO:0000313" key="2">
    <source>
        <dbReference type="Proteomes" id="UP000280368"/>
    </source>
</evidence>
<dbReference type="AlphaFoldDB" id="A0A3M0AFC1"/>
<name>A0A3M0AFC1_9FLAO</name>
<proteinExistence type="predicted"/>
<dbReference type="Proteomes" id="UP000280368">
    <property type="component" value="Unassembled WGS sequence"/>
</dbReference>
<sequence length="254" mass="28874">MKSSRIIILFFLLIRQISFGQVANEKMIYGNIILDSNDASAVHILNVVNGKTSENNKEGYFYISAKINDVLVFTAENLESHRLKINSTIFLSGEFFVKMFPKTIQLKDVVVKKSNFSAVSLGILSKEPKRYSPAERKLQTAGDFKPIMLLNLIGGTMPLDPLINKINGRTKRLKKLVALEQKEIYLNKISELYPRDFFTNTLGISSKYVSGFKYYSVENDAFLKVLTSNNADEITFFMITLAKEYKALILIEKK</sequence>
<accession>A0A3M0AFC1</accession>
<protein>
    <recommendedName>
        <fullName evidence="3">Carboxypeptidase-like protein</fullName>
    </recommendedName>
</protein>
<reference evidence="1 2" key="1">
    <citation type="submission" date="2018-10" db="EMBL/GenBank/DDBJ databases">
        <title>Genomic Encyclopedia of Archaeal and Bacterial Type Strains, Phase II (KMG-II): from individual species to whole genera.</title>
        <authorList>
            <person name="Goeker M."/>
        </authorList>
    </citation>
    <scope>NUCLEOTIDE SEQUENCE [LARGE SCALE GENOMIC DNA]</scope>
    <source>
        <strain evidence="1 2">DSM 19727</strain>
    </source>
</reference>
<comment type="caution">
    <text evidence="1">The sequence shown here is derived from an EMBL/GenBank/DDBJ whole genome shotgun (WGS) entry which is preliminary data.</text>
</comment>
<organism evidence="1 2">
    <name type="scientific">Flavobacterium weaverense</name>
    <dbReference type="NCBI Taxonomy" id="271156"/>
    <lineage>
        <taxon>Bacteria</taxon>
        <taxon>Pseudomonadati</taxon>
        <taxon>Bacteroidota</taxon>
        <taxon>Flavobacteriia</taxon>
        <taxon>Flavobacteriales</taxon>
        <taxon>Flavobacteriaceae</taxon>
        <taxon>Flavobacterium</taxon>
    </lineage>
</organism>
<dbReference type="RefSeq" id="WP_121924046.1">
    <property type="nucleotide sequence ID" value="NZ_CBCSGA010000002.1"/>
</dbReference>
<evidence type="ECO:0000313" key="1">
    <source>
        <dbReference type="EMBL" id="RMA77912.1"/>
    </source>
</evidence>
<keyword evidence="2" id="KW-1185">Reference proteome</keyword>
<dbReference type="EMBL" id="REFH01000007">
    <property type="protein sequence ID" value="RMA77912.1"/>
    <property type="molecule type" value="Genomic_DNA"/>
</dbReference>
<dbReference type="OrthoDB" id="1427655at2"/>